<feature type="compositionally biased region" description="Polar residues" evidence="1">
    <location>
        <begin position="45"/>
        <end position="63"/>
    </location>
</feature>
<evidence type="ECO:0000313" key="3">
    <source>
        <dbReference type="EMBL" id="GIY61994.1"/>
    </source>
</evidence>
<feature type="compositionally biased region" description="Basic and acidic residues" evidence="1">
    <location>
        <begin position="72"/>
        <end position="88"/>
    </location>
</feature>
<evidence type="ECO:0000313" key="4">
    <source>
        <dbReference type="Proteomes" id="UP001054837"/>
    </source>
</evidence>
<feature type="region of interest" description="Disordered" evidence="1">
    <location>
        <begin position="45"/>
        <end position="64"/>
    </location>
</feature>
<name>A0AAV4UWB7_9ARAC</name>
<proteinExistence type="predicted"/>
<evidence type="ECO:0000256" key="1">
    <source>
        <dbReference type="SAM" id="MobiDB-lite"/>
    </source>
</evidence>
<organism evidence="3 4">
    <name type="scientific">Caerostris darwini</name>
    <dbReference type="NCBI Taxonomy" id="1538125"/>
    <lineage>
        <taxon>Eukaryota</taxon>
        <taxon>Metazoa</taxon>
        <taxon>Ecdysozoa</taxon>
        <taxon>Arthropoda</taxon>
        <taxon>Chelicerata</taxon>
        <taxon>Arachnida</taxon>
        <taxon>Araneae</taxon>
        <taxon>Araneomorphae</taxon>
        <taxon>Entelegynae</taxon>
        <taxon>Araneoidea</taxon>
        <taxon>Araneidae</taxon>
        <taxon>Caerostris</taxon>
    </lineage>
</organism>
<feature type="compositionally biased region" description="Polar residues" evidence="1">
    <location>
        <begin position="1"/>
        <end position="16"/>
    </location>
</feature>
<keyword evidence="4" id="KW-1185">Reference proteome</keyword>
<gene>
    <name evidence="3" type="primary">AVEN_205996_1</name>
    <name evidence="3" type="ORF">CDAR_163841</name>
</gene>
<feature type="region of interest" description="Disordered" evidence="1">
    <location>
        <begin position="1"/>
        <end position="20"/>
    </location>
</feature>
<keyword evidence="2" id="KW-0812">Transmembrane</keyword>
<comment type="caution">
    <text evidence="3">The sequence shown here is derived from an EMBL/GenBank/DDBJ whole genome shotgun (WGS) entry which is preliminary data.</text>
</comment>
<dbReference type="AlphaFoldDB" id="A0AAV4UWB7"/>
<accession>A0AAV4UWB7</accession>
<keyword evidence="2" id="KW-0472">Membrane</keyword>
<sequence>METENNEFLKNNSQSEDSNEEIAFMDTQNLKMQNDSQLQINFENNISTDGSDVSFEANSSSSGIEMDLKEIEEGRSDEESNINKKEEADNCSSYEVEENSITNNGKEQKNTDNGKNIENNAIPLQNELPSVDSIKIPYKDPKNAFEVVVPLIGNNVINVGDIKPFAHRYDLAKEFNRLKALAEAPYLTKLSYQEWRKQQEAKTQGEKGREEKEHIDTSLEISAFIMKTSIGILEEMKKDNPNELFIERFLLRFLRIPASTLTLVLVMPFIHIIMYIRSYPDFSMKLRKVANECFWKCHVMFPIPDGYNFQTVYTSEVIKNVPDVFNLMDNYVLDYDDVDESSASESEDLGFAEGDEIE</sequence>
<keyword evidence="2" id="KW-1133">Transmembrane helix</keyword>
<feature type="transmembrane region" description="Helical" evidence="2">
    <location>
        <begin position="256"/>
        <end position="276"/>
    </location>
</feature>
<dbReference type="EMBL" id="BPLQ01012025">
    <property type="protein sequence ID" value="GIY61994.1"/>
    <property type="molecule type" value="Genomic_DNA"/>
</dbReference>
<evidence type="ECO:0000256" key="2">
    <source>
        <dbReference type="SAM" id="Phobius"/>
    </source>
</evidence>
<reference evidence="3 4" key="1">
    <citation type="submission" date="2021-06" db="EMBL/GenBank/DDBJ databases">
        <title>Caerostris darwini draft genome.</title>
        <authorList>
            <person name="Kono N."/>
            <person name="Arakawa K."/>
        </authorList>
    </citation>
    <scope>NUCLEOTIDE SEQUENCE [LARGE SCALE GENOMIC DNA]</scope>
</reference>
<protein>
    <submittedName>
        <fullName evidence="3">Uncharacterized protein</fullName>
    </submittedName>
</protein>
<feature type="region of interest" description="Disordered" evidence="1">
    <location>
        <begin position="72"/>
        <end position="117"/>
    </location>
</feature>
<dbReference type="Proteomes" id="UP001054837">
    <property type="component" value="Unassembled WGS sequence"/>
</dbReference>